<feature type="region of interest" description="Disordered" evidence="1">
    <location>
        <begin position="84"/>
        <end position="107"/>
    </location>
</feature>
<dbReference type="AlphaFoldDB" id="A0A0R3SB87"/>
<dbReference type="EMBL" id="UYSG01000345">
    <property type="protein sequence ID" value="VDL19169.1"/>
    <property type="molecule type" value="Genomic_DNA"/>
</dbReference>
<evidence type="ECO:0000256" key="1">
    <source>
        <dbReference type="SAM" id="MobiDB-lite"/>
    </source>
</evidence>
<keyword evidence="5" id="KW-1185">Reference proteome</keyword>
<name>A0A0R3SB87_HYMDI</name>
<evidence type="ECO:0000313" key="6">
    <source>
        <dbReference type="WBParaSite" id="HDID_0000170701-mRNA-1"/>
    </source>
</evidence>
<reference evidence="6" key="1">
    <citation type="submission" date="2017-02" db="UniProtKB">
        <authorList>
            <consortium name="WormBaseParasite"/>
        </authorList>
    </citation>
    <scope>IDENTIFICATION</scope>
</reference>
<proteinExistence type="predicted"/>
<organism evidence="6">
    <name type="scientific">Hymenolepis diminuta</name>
    <name type="common">Rat tapeworm</name>
    <dbReference type="NCBI Taxonomy" id="6216"/>
    <lineage>
        <taxon>Eukaryota</taxon>
        <taxon>Metazoa</taxon>
        <taxon>Spiralia</taxon>
        <taxon>Lophotrochozoa</taxon>
        <taxon>Platyhelminthes</taxon>
        <taxon>Cestoda</taxon>
        <taxon>Eucestoda</taxon>
        <taxon>Cyclophyllidea</taxon>
        <taxon>Hymenolepididae</taxon>
        <taxon>Hymenolepis</taxon>
    </lineage>
</organism>
<protein>
    <submittedName>
        <fullName evidence="2 6">Uncharacterized protein</fullName>
    </submittedName>
</protein>
<evidence type="ECO:0000313" key="3">
    <source>
        <dbReference type="EMBL" id="VUZ54948.1"/>
    </source>
</evidence>
<accession>A0A0R3SB87</accession>
<reference evidence="2 4" key="2">
    <citation type="submission" date="2018-11" db="EMBL/GenBank/DDBJ databases">
        <authorList>
            <consortium name="Pathogen Informatics"/>
        </authorList>
    </citation>
    <scope>NUCLEOTIDE SEQUENCE [LARGE SCALE GENOMIC DNA]</scope>
</reference>
<evidence type="ECO:0000313" key="5">
    <source>
        <dbReference type="Proteomes" id="UP000321570"/>
    </source>
</evidence>
<dbReference type="OrthoDB" id="6232618at2759"/>
<dbReference type="EMBL" id="CABIJS010000666">
    <property type="protein sequence ID" value="VUZ54948.1"/>
    <property type="molecule type" value="Genomic_DNA"/>
</dbReference>
<evidence type="ECO:0000313" key="2">
    <source>
        <dbReference type="EMBL" id="VDL19169.1"/>
    </source>
</evidence>
<dbReference type="WBParaSite" id="HDID_0000170701-mRNA-1">
    <property type="protein sequence ID" value="HDID_0000170701-mRNA-1"/>
    <property type="gene ID" value="HDID_0000170701"/>
</dbReference>
<sequence>MKNNSYTVNQNPVTIQPVDIVAPPESDGIKNSDNRSQCWRSIFCCSGPPPPPAQEEMSTIEVHPENIDPPKKYPLVKSAFPANMAGDLDDGNDDMPSEISEDTDTENFIRGYSNIKLEASHS</sequence>
<dbReference type="Proteomes" id="UP000274504">
    <property type="component" value="Unassembled WGS sequence"/>
</dbReference>
<reference evidence="3 5" key="3">
    <citation type="submission" date="2019-07" db="EMBL/GenBank/DDBJ databases">
        <authorList>
            <person name="Jastrzebski P J."/>
            <person name="Paukszto L."/>
            <person name="Jastrzebski P J."/>
        </authorList>
    </citation>
    <scope>NUCLEOTIDE SEQUENCE [LARGE SCALE GENOMIC DNA]</scope>
    <source>
        <strain evidence="3 5">WMS-il1</strain>
    </source>
</reference>
<gene>
    <name evidence="2" type="ORF">HDID_LOCUS1708</name>
    <name evidence="3" type="ORF">WMSIL1_LOCUS12781</name>
</gene>
<feature type="compositionally biased region" description="Acidic residues" evidence="1">
    <location>
        <begin position="87"/>
        <end position="105"/>
    </location>
</feature>
<dbReference type="Proteomes" id="UP000321570">
    <property type="component" value="Unassembled WGS sequence"/>
</dbReference>
<evidence type="ECO:0000313" key="4">
    <source>
        <dbReference type="Proteomes" id="UP000274504"/>
    </source>
</evidence>